<dbReference type="InterPro" id="IPR000524">
    <property type="entry name" value="Tscrpt_reg_HTH_GntR"/>
</dbReference>
<dbReference type="Pfam" id="PF07840">
    <property type="entry name" value="FadR_C"/>
    <property type="match status" value="1"/>
</dbReference>
<protein>
    <submittedName>
        <fullName evidence="5">GntR family transcriptional regulator</fullName>
    </submittedName>
</protein>
<keyword evidence="1" id="KW-0805">Transcription regulation</keyword>
<feature type="domain" description="HTH gntR-type" evidence="4">
    <location>
        <begin position="5"/>
        <end position="73"/>
    </location>
</feature>
<evidence type="ECO:0000313" key="6">
    <source>
        <dbReference type="Proteomes" id="UP001148125"/>
    </source>
</evidence>
<dbReference type="InterPro" id="IPR036390">
    <property type="entry name" value="WH_DNA-bd_sf"/>
</dbReference>
<dbReference type="EMBL" id="JAOTPO010000011">
    <property type="protein sequence ID" value="MDE5414786.1"/>
    <property type="molecule type" value="Genomic_DNA"/>
</dbReference>
<dbReference type="Proteomes" id="UP001148125">
    <property type="component" value="Unassembled WGS sequence"/>
</dbReference>
<keyword evidence="2" id="KW-0238">DNA-binding</keyword>
<dbReference type="PROSITE" id="PS50949">
    <property type="entry name" value="HTH_GNTR"/>
    <property type="match status" value="1"/>
</dbReference>
<dbReference type="SMART" id="SM00345">
    <property type="entry name" value="HTH_GNTR"/>
    <property type="match status" value="1"/>
</dbReference>
<evidence type="ECO:0000256" key="3">
    <source>
        <dbReference type="ARBA" id="ARBA00023163"/>
    </source>
</evidence>
<dbReference type="Gene3D" id="1.10.10.10">
    <property type="entry name" value="Winged helix-like DNA-binding domain superfamily/Winged helix DNA-binding domain"/>
    <property type="match status" value="1"/>
</dbReference>
<accession>A0ABT5VH66</accession>
<gene>
    <name evidence="5" type="ORF">N7Z68_15615</name>
</gene>
<dbReference type="InterPro" id="IPR008920">
    <property type="entry name" value="TF_FadR/GntR_C"/>
</dbReference>
<organism evidence="5 6">
    <name type="scientific">Alkalihalobacterium chitinilyticum</name>
    <dbReference type="NCBI Taxonomy" id="2980103"/>
    <lineage>
        <taxon>Bacteria</taxon>
        <taxon>Bacillati</taxon>
        <taxon>Bacillota</taxon>
        <taxon>Bacilli</taxon>
        <taxon>Bacillales</taxon>
        <taxon>Bacillaceae</taxon>
        <taxon>Alkalihalobacterium</taxon>
    </lineage>
</organism>
<dbReference type="InterPro" id="IPR036388">
    <property type="entry name" value="WH-like_DNA-bd_sf"/>
</dbReference>
<dbReference type="RefSeq" id="WP_275119396.1">
    <property type="nucleotide sequence ID" value="NZ_JAOTPO010000011.1"/>
</dbReference>
<dbReference type="PANTHER" id="PTHR43537">
    <property type="entry name" value="TRANSCRIPTIONAL REGULATOR, GNTR FAMILY"/>
    <property type="match status" value="1"/>
</dbReference>
<dbReference type="PANTHER" id="PTHR43537:SF52">
    <property type="entry name" value="FATTY ACID METABOLISM REGULATOR PROTEIN"/>
    <property type="match status" value="1"/>
</dbReference>
<dbReference type="SUPFAM" id="SSF48008">
    <property type="entry name" value="GntR ligand-binding domain-like"/>
    <property type="match status" value="1"/>
</dbReference>
<proteinExistence type="predicted"/>
<name>A0ABT5VH66_9BACI</name>
<evidence type="ECO:0000256" key="2">
    <source>
        <dbReference type="ARBA" id="ARBA00023125"/>
    </source>
</evidence>
<dbReference type="SUPFAM" id="SSF46785">
    <property type="entry name" value="Winged helix' DNA-binding domain"/>
    <property type="match status" value="1"/>
</dbReference>
<evidence type="ECO:0000259" key="4">
    <source>
        <dbReference type="PROSITE" id="PS50949"/>
    </source>
</evidence>
<dbReference type="Gene3D" id="1.20.120.530">
    <property type="entry name" value="GntR ligand-binding domain-like"/>
    <property type="match status" value="1"/>
</dbReference>
<dbReference type="Pfam" id="PF00392">
    <property type="entry name" value="GntR"/>
    <property type="match status" value="1"/>
</dbReference>
<dbReference type="InterPro" id="IPR028374">
    <property type="entry name" value="FadR_C"/>
</dbReference>
<dbReference type="PRINTS" id="PR00035">
    <property type="entry name" value="HTHGNTR"/>
</dbReference>
<reference evidence="5" key="1">
    <citation type="submission" date="2024-05" db="EMBL/GenBank/DDBJ databases">
        <title>Alkalihalobacillus sp. strain MEB203 novel alkaliphilic bacterium from Lonar Lake, India.</title>
        <authorList>
            <person name="Joshi A."/>
            <person name="Thite S."/>
            <person name="Mengade P."/>
        </authorList>
    </citation>
    <scope>NUCLEOTIDE SEQUENCE</scope>
    <source>
        <strain evidence="5">MEB 203</strain>
    </source>
</reference>
<keyword evidence="6" id="KW-1185">Reference proteome</keyword>
<keyword evidence="3" id="KW-0804">Transcription</keyword>
<dbReference type="CDD" id="cd07377">
    <property type="entry name" value="WHTH_GntR"/>
    <property type="match status" value="1"/>
</dbReference>
<comment type="caution">
    <text evidence="5">The sequence shown here is derived from an EMBL/GenBank/DDBJ whole genome shotgun (WGS) entry which is preliminary data.</text>
</comment>
<evidence type="ECO:0000256" key="1">
    <source>
        <dbReference type="ARBA" id="ARBA00023015"/>
    </source>
</evidence>
<evidence type="ECO:0000313" key="5">
    <source>
        <dbReference type="EMBL" id="MDE5414786.1"/>
    </source>
</evidence>
<sequence length="227" mass="26166">MKISERTSDKVERKLIDDILSGNLQAGTTLPPERELAKTFSVGRPTVREALQRLERDGWVTARKGQPSIVNDYWNQGNLTMLDKIVQNQQSVTDEFILYLLELRCSLTPTYIQDAVANNQAKVVAVLAYLEDLKDDADSYAAFDWKLQKEFARLSPNPMYLLILNSFDSFYLRMATRYFSIDAHRNLSLQYYNELLTVALKGDAVEAEKMARQVMKRSLTLWKNRND</sequence>